<dbReference type="RefSeq" id="XP_020049129.1">
    <property type="nucleotide sequence ID" value="XM_020188928.1"/>
</dbReference>
<evidence type="ECO:0000313" key="4">
    <source>
        <dbReference type="Proteomes" id="UP000095038"/>
    </source>
</evidence>
<protein>
    <recommendedName>
        <fullName evidence="5">Transmembrane protein</fullName>
    </recommendedName>
</protein>
<accession>A0A1D2VMJ0</accession>
<proteinExistence type="predicted"/>
<keyword evidence="2" id="KW-1133">Transmembrane helix</keyword>
<name>A0A1D2VMJ0_9ASCO</name>
<dbReference type="GeneID" id="30962564"/>
<gene>
    <name evidence="3" type="ORF">ASCRUDRAFT_124308</name>
</gene>
<dbReference type="Proteomes" id="UP000095038">
    <property type="component" value="Unassembled WGS sequence"/>
</dbReference>
<dbReference type="EMBL" id="KV454476">
    <property type="protein sequence ID" value="ODV62822.1"/>
    <property type="molecule type" value="Genomic_DNA"/>
</dbReference>
<dbReference type="InParanoid" id="A0A1D2VMJ0"/>
<feature type="region of interest" description="Disordered" evidence="1">
    <location>
        <begin position="47"/>
        <end position="75"/>
    </location>
</feature>
<evidence type="ECO:0000256" key="2">
    <source>
        <dbReference type="SAM" id="Phobius"/>
    </source>
</evidence>
<feature type="transmembrane region" description="Helical" evidence="2">
    <location>
        <begin position="20"/>
        <end position="38"/>
    </location>
</feature>
<organism evidence="3 4">
    <name type="scientific">Ascoidea rubescens DSM 1968</name>
    <dbReference type="NCBI Taxonomy" id="1344418"/>
    <lineage>
        <taxon>Eukaryota</taxon>
        <taxon>Fungi</taxon>
        <taxon>Dikarya</taxon>
        <taxon>Ascomycota</taxon>
        <taxon>Saccharomycotina</taxon>
        <taxon>Saccharomycetes</taxon>
        <taxon>Ascoideaceae</taxon>
        <taxon>Ascoidea</taxon>
    </lineage>
</organism>
<keyword evidence="2" id="KW-0812">Transmembrane</keyword>
<reference evidence="4" key="1">
    <citation type="submission" date="2016-05" db="EMBL/GenBank/DDBJ databases">
        <title>Comparative genomics of biotechnologically important yeasts.</title>
        <authorList>
            <consortium name="DOE Joint Genome Institute"/>
            <person name="Riley R."/>
            <person name="Haridas S."/>
            <person name="Wolfe K.H."/>
            <person name="Lopes M.R."/>
            <person name="Hittinger C.T."/>
            <person name="Goker M."/>
            <person name="Salamov A."/>
            <person name="Wisecaver J."/>
            <person name="Long T.M."/>
            <person name="Aerts A.L."/>
            <person name="Barry K."/>
            <person name="Choi C."/>
            <person name="Clum A."/>
            <person name="Coughlan A.Y."/>
            <person name="Deshpande S."/>
            <person name="Douglass A.P."/>
            <person name="Hanson S.J."/>
            <person name="Klenk H.-P."/>
            <person name="Labutti K."/>
            <person name="Lapidus A."/>
            <person name="Lindquist E."/>
            <person name="Lipzen A."/>
            <person name="Meier-Kolthoff J.P."/>
            <person name="Ohm R.A."/>
            <person name="Otillar R.P."/>
            <person name="Pangilinan J."/>
            <person name="Peng Y."/>
            <person name="Rokas A."/>
            <person name="Rosa C.A."/>
            <person name="Scheuner C."/>
            <person name="Sibirny A.A."/>
            <person name="Slot J.C."/>
            <person name="Stielow J.B."/>
            <person name="Sun H."/>
            <person name="Kurtzman C.P."/>
            <person name="Blackwell M."/>
            <person name="Grigoriev I.V."/>
            <person name="Jeffries T.W."/>
        </authorList>
    </citation>
    <scope>NUCLEOTIDE SEQUENCE [LARGE SCALE GENOMIC DNA]</scope>
    <source>
        <strain evidence="4">DSM 1968</strain>
    </source>
</reference>
<dbReference type="AlphaFoldDB" id="A0A1D2VMJ0"/>
<evidence type="ECO:0000256" key="1">
    <source>
        <dbReference type="SAM" id="MobiDB-lite"/>
    </source>
</evidence>
<evidence type="ECO:0008006" key="5">
    <source>
        <dbReference type="Google" id="ProtNLM"/>
    </source>
</evidence>
<evidence type="ECO:0000313" key="3">
    <source>
        <dbReference type="EMBL" id="ODV62822.1"/>
    </source>
</evidence>
<keyword evidence="2" id="KW-0472">Membrane</keyword>
<keyword evidence="4" id="KW-1185">Reference proteome</keyword>
<sequence length="92" mass="10323">MFHYLLPSKNQFCQQQQLHLLLLVVLPIILSLLIMTKITQPQCLSVDSSNTITNESDKCSDISSDDEERDGDNLNKFHSTRSVACIDENVGA</sequence>